<dbReference type="AlphaFoldDB" id="A0AAE4EVM1"/>
<keyword evidence="2" id="KW-1185">Reference proteome</keyword>
<dbReference type="Proteomes" id="UP001253439">
    <property type="component" value="Unassembled WGS sequence"/>
</dbReference>
<reference evidence="1 2" key="1">
    <citation type="submission" date="2022-06" db="EMBL/GenBank/DDBJ databases">
        <title>Haloarcula sp. a new haloarchaeum isolate from saline soil.</title>
        <authorList>
            <person name="Strakova D."/>
            <person name="Galisteo C."/>
            <person name="Sanchez-Porro C."/>
            <person name="Ventosa A."/>
        </authorList>
    </citation>
    <scope>NUCLEOTIDE SEQUENCE [LARGE SCALE GENOMIC DNA]</scope>
    <source>
        <strain evidence="1 2">S1AR25-5A</strain>
    </source>
</reference>
<comment type="caution">
    <text evidence="1">The sequence shown here is derived from an EMBL/GenBank/DDBJ whole genome shotgun (WGS) entry which is preliminary data.</text>
</comment>
<sequence>MTETERELIASEESEQRRYEAVSRVRGRVRDELTKDIELLKEHHPELFEELREVVCEDQEGEDGV</sequence>
<name>A0AAE4EVM1_9EURY</name>
<organism evidence="1 2">
    <name type="scientific">Haloarcula terrestris</name>
    <dbReference type="NCBI Taxonomy" id="2950533"/>
    <lineage>
        <taxon>Archaea</taxon>
        <taxon>Methanobacteriati</taxon>
        <taxon>Methanobacteriota</taxon>
        <taxon>Stenosarchaea group</taxon>
        <taxon>Halobacteria</taxon>
        <taxon>Halobacteriales</taxon>
        <taxon>Haloarculaceae</taxon>
        <taxon>Haloarcula</taxon>
    </lineage>
</organism>
<evidence type="ECO:0000313" key="2">
    <source>
        <dbReference type="Proteomes" id="UP001253439"/>
    </source>
</evidence>
<proteinExistence type="predicted"/>
<accession>A0AAE4EVM1</accession>
<gene>
    <name evidence="1" type="ORF">NDI54_05825</name>
</gene>
<dbReference type="EMBL" id="JAMQOM010000002">
    <property type="protein sequence ID" value="MDS0220872.1"/>
    <property type="molecule type" value="Genomic_DNA"/>
</dbReference>
<evidence type="ECO:0000313" key="1">
    <source>
        <dbReference type="EMBL" id="MDS0220872.1"/>
    </source>
</evidence>
<protein>
    <submittedName>
        <fullName evidence="1">Uncharacterized protein</fullName>
    </submittedName>
</protein>